<dbReference type="InterPro" id="IPR001034">
    <property type="entry name" value="DeoR_HTH"/>
</dbReference>
<evidence type="ECO:0000256" key="2">
    <source>
        <dbReference type="ARBA" id="ARBA00023125"/>
    </source>
</evidence>
<protein>
    <submittedName>
        <fullName evidence="5">DeoR/GlpR family DNA-binding transcription regulator</fullName>
    </submittedName>
</protein>
<dbReference type="PROSITE" id="PS51000">
    <property type="entry name" value="HTH_DEOR_2"/>
    <property type="match status" value="1"/>
</dbReference>
<organism evidence="5 6">
    <name type="scientific">Faecalibacterium longum</name>
    <dbReference type="NCBI Taxonomy" id="1851428"/>
    <lineage>
        <taxon>Bacteria</taxon>
        <taxon>Bacillati</taxon>
        <taxon>Bacillota</taxon>
        <taxon>Clostridia</taxon>
        <taxon>Eubacteriales</taxon>
        <taxon>Oscillospiraceae</taxon>
        <taxon>Faecalibacterium</taxon>
    </lineage>
</organism>
<dbReference type="InterPro" id="IPR037171">
    <property type="entry name" value="NagB/RpiA_transferase-like"/>
</dbReference>
<dbReference type="InterPro" id="IPR036388">
    <property type="entry name" value="WH-like_DNA-bd_sf"/>
</dbReference>
<keyword evidence="2 5" id="KW-0238">DNA-binding</keyword>
<dbReference type="InterPro" id="IPR018356">
    <property type="entry name" value="Tscrpt_reg_HTH_DeoR_CS"/>
</dbReference>
<dbReference type="PANTHER" id="PTHR30363:SF56">
    <property type="entry name" value="TRANSCRIPTIONAL REGULATOR, DEOR FAMILY"/>
    <property type="match status" value="1"/>
</dbReference>
<dbReference type="SMART" id="SM01134">
    <property type="entry name" value="DeoRC"/>
    <property type="match status" value="1"/>
</dbReference>
<reference evidence="5 6" key="1">
    <citation type="submission" date="2024-04" db="EMBL/GenBank/DDBJ databases">
        <title>Human intestinal bacterial collection.</title>
        <authorList>
            <person name="Pauvert C."/>
            <person name="Hitch T.C.A."/>
            <person name="Clavel T."/>
        </authorList>
    </citation>
    <scope>NUCLEOTIDE SEQUENCE [LARGE SCALE GENOMIC DNA]</scope>
    <source>
        <strain evidence="5 6">CLA-AA-H236</strain>
    </source>
</reference>
<dbReference type="Pfam" id="PF08220">
    <property type="entry name" value="HTH_DeoR"/>
    <property type="match status" value="1"/>
</dbReference>
<name>A0ABV1IJA3_9FIRM</name>
<evidence type="ECO:0000313" key="6">
    <source>
        <dbReference type="Proteomes" id="UP001439984"/>
    </source>
</evidence>
<dbReference type="RefSeq" id="WP_227624075.1">
    <property type="nucleotide sequence ID" value="NZ_JBBNIB010000067.1"/>
</dbReference>
<feature type="domain" description="HTH deoR-type" evidence="4">
    <location>
        <begin position="5"/>
        <end position="60"/>
    </location>
</feature>
<dbReference type="PROSITE" id="PS00894">
    <property type="entry name" value="HTH_DEOR_1"/>
    <property type="match status" value="1"/>
</dbReference>
<dbReference type="SMART" id="SM00420">
    <property type="entry name" value="HTH_DEOR"/>
    <property type="match status" value="1"/>
</dbReference>
<dbReference type="Gene3D" id="1.10.10.10">
    <property type="entry name" value="Winged helix-like DNA-binding domain superfamily/Winged helix DNA-binding domain"/>
    <property type="match status" value="1"/>
</dbReference>
<evidence type="ECO:0000256" key="3">
    <source>
        <dbReference type="ARBA" id="ARBA00023163"/>
    </source>
</evidence>
<dbReference type="Gene3D" id="3.40.50.1360">
    <property type="match status" value="1"/>
</dbReference>
<dbReference type="InterPro" id="IPR014036">
    <property type="entry name" value="DeoR-like_C"/>
</dbReference>
<sequence length="253" mass="27299">MKMLAEERLSRIMKLLSQQRTATVQELCEALDASESTIRRDLNELDRMGKVNKVHGGATLPDSQFLADEPTMAAKEALAVVQKKCIAKAAAALITAEDFVFLDAGSTTLALVRELSGPALDARYVTNGVAHARLLAQKSCKVFLVGGLLRPETEAIIGAAALHSLQQYNFTKAFLGANGVALDAGFTTPDPEEAAVKATVVRRAREAWFLVDDSKFARIYPAVIAELSGGAILTNHCPNPKYRQFTLVKEAAE</sequence>
<dbReference type="Pfam" id="PF00455">
    <property type="entry name" value="DeoRC"/>
    <property type="match status" value="1"/>
</dbReference>
<evidence type="ECO:0000313" key="5">
    <source>
        <dbReference type="EMBL" id="MEQ2686893.1"/>
    </source>
</evidence>
<dbReference type="SUPFAM" id="SSF46785">
    <property type="entry name" value="Winged helix' DNA-binding domain"/>
    <property type="match status" value="1"/>
</dbReference>
<dbReference type="SUPFAM" id="SSF100950">
    <property type="entry name" value="NagB/RpiA/CoA transferase-like"/>
    <property type="match status" value="1"/>
</dbReference>
<keyword evidence="1" id="KW-0805">Transcription regulation</keyword>
<evidence type="ECO:0000259" key="4">
    <source>
        <dbReference type="PROSITE" id="PS51000"/>
    </source>
</evidence>
<dbReference type="PRINTS" id="PR00037">
    <property type="entry name" value="HTHLACR"/>
</dbReference>
<proteinExistence type="predicted"/>
<keyword evidence="3" id="KW-0804">Transcription</keyword>
<evidence type="ECO:0000256" key="1">
    <source>
        <dbReference type="ARBA" id="ARBA00023015"/>
    </source>
</evidence>
<dbReference type="GO" id="GO:0003677">
    <property type="term" value="F:DNA binding"/>
    <property type="evidence" value="ECO:0007669"/>
    <property type="project" value="UniProtKB-KW"/>
</dbReference>
<dbReference type="EMBL" id="JBBNIB010000067">
    <property type="protein sequence ID" value="MEQ2686893.1"/>
    <property type="molecule type" value="Genomic_DNA"/>
</dbReference>
<dbReference type="Proteomes" id="UP001439984">
    <property type="component" value="Unassembled WGS sequence"/>
</dbReference>
<accession>A0ABV1IJA3</accession>
<dbReference type="PANTHER" id="PTHR30363">
    <property type="entry name" value="HTH-TYPE TRANSCRIPTIONAL REGULATOR SRLR-RELATED"/>
    <property type="match status" value="1"/>
</dbReference>
<dbReference type="InterPro" id="IPR036390">
    <property type="entry name" value="WH_DNA-bd_sf"/>
</dbReference>
<gene>
    <name evidence="5" type="ORF">AAAU72_01670</name>
</gene>
<dbReference type="InterPro" id="IPR050313">
    <property type="entry name" value="Carb_Metab_HTH_regulators"/>
</dbReference>
<keyword evidence="6" id="KW-1185">Reference proteome</keyword>
<comment type="caution">
    <text evidence="5">The sequence shown here is derived from an EMBL/GenBank/DDBJ whole genome shotgun (WGS) entry which is preliminary data.</text>
</comment>